<comment type="caution">
    <text evidence="2">The sequence shown here is derived from an EMBL/GenBank/DDBJ whole genome shotgun (WGS) entry which is preliminary data.</text>
</comment>
<sequence length="615" mass="69630">MTTLADKAILSGADNRPPMLEKDMYDSWKSIMELYMMNRQHGRMILESVENGPLIWPSIEENGVTRPKKYSELSATEAIQADCDIKATNIILQGLPPEVYALVSNHKVAKELCERIQLLMQGTSMKKQERECKLYDEFDKFAYKKGETRLNIKFLNTLPLEWSKFVTDVKLVRDLHTTNIDQLYACLGQLEFHANEVRLMHERNSDLLALSPWYGSPYQSQKYSTHQSSTPLSITYPSIDYQSSIHHNVYSPSSSIPQLECAPTVNQQSEFSQPDSGLIVPVFQKGDDPIDAVNHMMSFLTAVVTSRYPTTNNQLRNWTYTPGASGSNSGKQKTVICYNCKGEGHIGQILHEEELAFLADPGIPEGQATQTVITHNTAYQADDLDAYDLDCDELNTAKVALMANLSYYGSDALAEVHNHDNINNNMLNQAMQAITSSEQSNVVTHSKIEINSDSNIISYSQYVIESQQEAVQNSNSSVQQDALILSVIEQLKTILVNCTKINLDNKSVNDTLTAELERYKEQVKVLKEEQNVDLKSNNNVSDSCAQFVKIDRLKRTLSEHLKEKESLMQTVTLLKNDFKKEESRNIDREIALEKKIKQLDNIFFKRDQSAQTVHM</sequence>
<keyword evidence="3" id="KW-1185">Reference proteome</keyword>
<evidence type="ECO:0000256" key="1">
    <source>
        <dbReference type="SAM" id="Coils"/>
    </source>
</evidence>
<organism evidence="2 3">
    <name type="scientific">Tanacetum coccineum</name>
    <dbReference type="NCBI Taxonomy" id="301880"/>
    <lineage>
        <taxon>Eukaryota</taxon>
        <taxon>Viridiplantae</taxon>
        <taxon>Streptophyta</taxon>
        <taxon>Embryophyta</taxon>
        <taxon>Tracheophyta</taxon>
        <taxon>Spermatophyta</taxon>
        <taxon>Magnoliopsida</taxon>
        <taxon>eudicotyledons</taxon>
        <taxon>Gunneridae</taxon>
        <taxon>Pentapetalae</taxon>
        <taxon>asterids</taxon>
        <taxon>campanulids</taxon>
        <taxon>Asterales</taxon>
        <taxon>Asteraceae</taxon>
        <taxon>Asteroideae</taxon>
        <taxon>Anthemideae</taxon>
        <taxon>Anthemidinae</taxon>
        <taxon>Tanacetum</taxon>
    </lineage>
</organism>
<keyword evidence="1" id="KW-0175">Coiled coil</keyword>
<evidence type="ECO:0000313" key="3">
    <source>
        <dbReference type="Proteomes" id="UP001151760"/>
    </source>
</evidence>
<name>A0ABQ5EF63_9ASTR</name>
<protein>
    <recommendedName>
        <fullName evidence="4">CCHC-type domain-containing protein</fullName>
    </recommendedName>
</protein>
<reference evidence="2" key="2">
    <citation type="submission" date="2022-01" db="EMBL/GenBank/DDBJ databases">
        <authorList>
            <person name="Yamashiro T."/>
            <person name="Shiraishi A."/>
            <person name="Satake H."/>
            <person name="Nakayama K."/>
        </authorList>
    </citation>
    <scope>NUCLEOTIDE SEQUENCE</scope>
</reference>
<dbReference type="Proteomes" id="UP001151760">
    <property type="component" value="Unassembled WGS sequence"/>
</dbReference>
<gene>
    <name evidence="2" type="ORF">Tco_0975726</name>
</gene>
<dbReference type="EMBL" id="BQNB010016248">
    <property type="protein sequence ID" value="GJT49569.1"/>
    <property type="molecule type" value="Genomic_DNA"/>
</dbReference>
<feature type="coiled-coil region" evidence="1">
    <location>
        <begin position="509"/>
        <end position="570"/>
    </location>
</feature>
<evidence type="ECO:0008006" key="4">
    <source>
        <dbReference type="Google" id="ProtNLM"/>
    </source>
</evidence>
<proteinExistence type="predicted"/>
<evidence type="ECO:0000313" key="2">
    <source>
        <dbReference type="EMBL" id="GJT49569.1"/>
    </source>
</evidence>
<accession>A0ABQ5EF63</accession>
<reference evidence="2" key="1">
    <citation type="journal article" date="2022" name="Int. J. Mol. Sci.">
        <title>Draft Genome of Tanacetum Coccineum: Genomic Comparison of Closely Related Tanacetum-Family Plants.</title>
        <authorList>
            <person name="Yamashiro T."/>
            <person name="Shiraishi A."/>
            <person name="Nakayama K."/>
            <person name="Satake H."/>
        </authorList>
    </citation>
    <scope>NUCLEOTIDE SEQUENCE</scope>
</reference>